<organism evidence="1 2">
    <name type="scientific">Danio rerio</name>
    <name type="common">Zebrafish</name>
    <name type="synonym">Brachydanio rerio</name>
    <dbReference type="NCBI Taxonomy" id="7955"/>
    <lineage>
        <taxon>Eukaryota</taxon>
        <taxon>Metazoa</taxon>
        <taxon>Chordata</taxon>
        <taxon>Craniata</taxon>
        <taxon>Vertebrata</taxon>
        <taxon>Euteleostomi</taxon>
        <taxon>Actinopterygii</taxon>
        <taxon>Neopterygii</taxon>
        <taxon>Teleostei</taxon>
        <taxon>Ostariophysi</taxon>
        <taxon>Cypriniformes</taxon>
        <taxon>Danionidae</taxon>
        <taxon>Danioninae</taxon>
        <taxon>Danio</taxon>
    </lineage>
</organism>
<dbReference type="Proteomes" id="UP000000437">
    <property type="component" value="Chromosome 17"/>
</dbReference>
<dbReference type="RefSeq" id="XP_073784011.1">
    <property type="nucleotide sequence ID" value="XM_073927910.1"/>
</dbReference>
<evidence type="ECO:0000313" key="2">
    <source>
        <dbReference type="RefSeq" id="XP_073784011.1"/>
    </source>
</evidence>
<proteinExistence type="predicted"/>
<name>A0AC58HPT9_DANRE</name>
<reference evidence="2" key="1">
    <citation type="submission" date="2025-08" db="UniProtKB">
        <authorList>
            <consortium name="RefSeq"/>
        </authorList>
    </citation>
    <scope>IDENTIFICATION</scope>
    <source>
        <strain evidence="2">Tuebingen</strain>
        <tissue evidence="2">Fibroblasts and whole tissue</tissue>
    </source>
</reference>
<keyword evidence="1" id="KW-1185">Reference proteome</keyword>
<gene>
    <name evidence="2" type="primary">LOC101883808</name>
</gene>
<protein>
    <submittedName>
        <fullName evidence="2">Kelch domain-containing protein 1-like isoform X1</fullName>
    </submittedName>
</protein>
<sequence length="415" mass="45392">MAESAVNYSSNVGECSNSKLIMAESAVKAVEPQIRERSGHAAAADRQHLYIWGGYASVADQEQFLPRDEIWIYDLERGSWCVRQVCGSAPPPLSGSSSCLLDGELFIFGGCSDDGQTNELYSISLGDGRFTCRRVTHRSGSPPSPRDKLCCWLHEGRIVFFGGYGPKLLREVGDLQSFTVDEASWADGVFWGWNNETHQFDPERRSWTEVQTTGGAPAPRAAHASATIGCKGFICGGRVKDTRTSDLHCLDFSSWTWSEIVCSGASPTGRSWHTLTAVSHTALFLFGGLSVDCRPMSDVWIFNLETNHWMKMKHKHTHRPRLWHTASAGADADVVVFGGSGDNILLMDTVVSGLHLSPHQCVPDSPPAAETAPPPAEQNTAHTCTHTCTAVTHLHIHTHTCTEVTHLQTHTPALK</sequence>
<evidence type="ECO:0000313" key="1">
    <source>
        <dbReference type="Proteomes" id="UP000000437"/>
    </source>
</evidence>
<accession>A0AC58HPT9</accession>